<dbReference type="InterPro" id="IPR001633">
    <property type="entry name" value="EAL_dom"/>
</dbReference>
<dbReference type="Gene3D" id="3.30.450.350">
    <property type="entry name" value="CHASE domain"/>
    <property type="match status" value="1"/>
</dbReference>
<reference evidence="9 10" key="1">
    <citation type="submission" date="2021-03" db="EMBL/GenBank/DDBJ databases">
        <title>Novel species identification of genus Shewanella.</title>
        <authorList>
            <person name="Liu G."/>
            <person name="Zhang Q."/>
        </authorList>
    </citation>
    <scope>NUCLEOTIDE SEQUENCE [LARGE SCALE GENOMIC DNA]</scope>
    <source>
        <strain evidence="9 10">FJAT-53726</strain>
    </source>
</reference>
<evidence type="ECO:0000259" key="7">
    <source>
        <dbReference type="PROSITE" id="PS50883"/>
    </source>
</evidence>
<accession>A0A974XLC1</accession>
<evidence type="ECO:0000256" key="3">
    <source>
        <dbReference type="ARBA" id="ARBA00022989"/>
    </source>
</evidence>
<dbReference type="PROSITE" id="PS50887">
    <property type="entry name" value="GGDEF"/>
    <property type="match status" value="1"/>
</dbReference>
<organism evidence="9 10">
    <name type="scientific">Shewanella cyperi</name>
    <dbReference type="NCBI Taxonomy" id="2814292"/>
    <lineage>
        <taxon>Bacteria</taxon>
        <taxon>Pseudomonadati</taxon>
        <taxon>Pseudomonadota</taxon>
        <taxon>Gammaproteobacteria</taxon>
        <taxon>Alteromonadales</taxon>
        <taxon>Shewanellaceae</taxon>
        <taxon>Shewanella</taxon>
    </lineage>
</organism>
<gene>
    <name evidence="9" type="ORF">JYB88_02330</name>
</gene>
<evidence type="ECO:0000256" key="4">
    <source>
        <dbReference type="ARBA" id="ARBA00023136"/>
    </source>
</evidence>
<dbReference type="GO" id="GO:0007165">
    <property type="term" value="P:signal transduction"/>
    <property type="evidence" value="ECO:0007669"/>
    <property type="project" value="UniProtKB-ARBA"/>
</dbReference>
<dbReference type="RefSeq" id="WP_207325352.1">
    <property type="nucleotide sequence ID" value="NZ_CP071504.1"/>
</dbReference>
<evidence type="ECO:0000259" key="6">
    <source>
        <dbReference type="PROSITE" id="PS50839"/>
    </source>
</evidence>
<evidence type="ECO:0000313" key="10">
    <source>
        <dbReference type="Proteomes" id="UP000663281"/>
    </source>
</evidence>
<dbReference type="InterPro" id="IPR000160">
    <property type="entry name" value="GGDEF_dom"/>
</dbReference>
<dbReference type="Gene3D" id="3.20.20.450">
    <property type="entry name" value="EAL domain"/>
    <property type="match status" value="1"/>
</dbReference>
<dbReference type="Gene3D" id="3.30.70.270">
    <property type="match status" value="1"/>
</dbReference>
<evidence type="ECO:0000313" key="9">
    <source>
        <dbReference type="EMBL" id="QSX30520.1"/>
    </source>
</evidence>
<dbReference type="PROSITE" id="PS50883">
    <property type="entry name" value="EAL"/>
    <property type="match status" value="1"/>
</dbReference>
<feature type="domain" description="EAL" evidence="7">
    <location>
        <begin position="470"/>
        <end position="724"/>
    </location>
</feature>
<dbReference type="EMBL" id="CP071504">
    <property type="protein sequence ID" value="QSX30520.1"/>
    <property type="molecule type" value="Genomic_DNA"/>
</dbReference>
<feature type="domain" description="GGDEF" evidence="8">
    <location>
        <begin position="329"/>
        <end position="462"/>
    </location>
</feature>
<dbReference type="PROSITE" id="PS50839">
    <property type="entry name" value="CHASE"/>
    <property type="match status" value="1"/>
</dbReference>
<name>A0A974XLC1_9GAMM</name>
<keyword evidence="10" id="KW-1185">Reference proteome</keyword>
<dbReference type="GO" id="GO:0016020">
    <property type="term" value="C:membrane"/>
    <property type="evidence" value="ECO:0007669"/>
    <property type="project" value="UniProtKB-SubCell"/>
</dbReference>
<dbReference type="Pfam" id="PF00990">
    <property type="entry name" value="GGDEF"/>
    <property type="match status" value="1"/>
</dbReference>
<dbReference type="InterPro" id="IPR043128">
    <property type="entry name" value="Rev_trsase/Diguanyl_cyclase"/>
</dbReference>
<keyword evidence="3 5" id="KW-1133">Transmembrane helix</keyword>
<dbReference type="GO" id="GO:0071111">
    <property type="term" value="F:cyclic-guanylate-specific phosphodiesterase activity"/>
    <property type="evidence" value="ECO:0007669"/>
    <property type="project" value="InterPro"/>
</dbReference>
<dbReference type="InterPro" id="IPR006189">
    <property type="entry name" value="CHASE_dom"/>
</dbReference>
<evidence type="ECO:0000256" key="5">
    <source>
        <dbReference type="SAM" id="Phobius"/>
    </source>
</evidence>
<dbReference type="SMART" id="SM01079">
    <property type="entry name" value="CHASE"/>
    <property type="match status" value="1"/>
</dbReference>
<dbReference type="SMART" id="SM00052">
    <property type="entry name" value="EAL"/>
    <property type="match status" value="1"/>
</dbReference>
<dbReference type="CDD" id="cd01948">
    <property type="entry name" value="EAL"/>
    <property type="match status" value="1"/>
</dbReference>
<comment type="subcellular location">
    <subcellularLocation>
        <location evidence="1">Membrane</location>
    </subcellularLocation>
</comment>
<dbReference type="InterPro" id="IPR029787">
    <property type="entry name" value="Nucleotide_cyclase"/>
</dbReference>
<proteinExistence type="predicted"/>
<feature type="transmembrane region" description="Helical" evidence="5">
    <location>
        <begin position="259"/>
        <end position="279"/>
    </location>
</feature>
<dbReference type="PANTHER" id="PTHR33121:SF71">
    <property type="entry name" value="OXYGEN SENSOR PROTEIN DOSP"/>
    <property type="match status" value="1"/>
</dbReference>
<dbReference type="InterPro" id="IPR035919">
    <property type="entry name" value="EAL_sf"/>
</dbReference>
<keyword evidence="4 5" id="KW-0472">Membrane</keyword>
<evidence type="ECO:0000256" key="1">
    <source>
        <dbReference type="ARBA" id="ARBA00004370"/>
    </source>
</evidence>
<dbReference type="AlphaFoldDB" id="A0A974XLC1"/>
<feature type="domain" description="CHASE" evidence="6">
    <location>
        <begin position="109"/>
        <end position="199"/>
    </location>
</feature>
<keyword evidence="2 5" id="KW-0812">Transmembrane</keyword>
<evidence type="ECO:0000259" key="8">
    <source>
        <dbReference type="PROSITE" id="PS50887"/>
    </source>
</evidence>
<dbReference type="Pfam" id="PF00563">
    <property type="entry name" value="EAL"/>
    <property type="match status" value="1"/>
</dbReference>
<dbReference type="Pfam" id="PF03924">
    <property type="entry name" value="CHASE"/>
    <property type="match status" value="1"/>
</dbReference>
<dbReference type="SUPFAM" id="SSF141868">
    <property type="entry name" value="EAL domain-like"/>
    <property type="match status" value="1"/>
</dbReference>
<evidence type="ECO:0000256" key="2">
    <source>
        <dbReference type="ARBA" id="ARBA00022692"/>
    </source>
</evidence>
<dbReference type="NCBIfam" id="TIGR00254">
    <property type="entry name" value="GGDEF"/>
    <property type="match status" value="1"/>
</dbReference>
<protein>
    <submittedName>
        <fullName evidence="9">EAL domain-containing protein</fullName>
    </submittedName>
</protein>
<sequence>MSESFRVGLKTYLLPLILSLLTFFVGTRFIDLQTTLWSRDQADILEALAEQQAINIKQQIDSALISLEILSDQVKKNPDISREEFEVVAKTVVSSIKILSNVQLARNGVVSDIYPLAGNEAAIGHNLLMDDNRRADVLKAINSRSLVLSGPYKTVQGPIALIARLPIFIGEGQGNGFWGFATAMIHLDRFETKVGISNLVDSGFLYRITTKVSEREFAFGDRIAPELVSFSREIHINNNGVWTLTVASKGSSNLFAIRMAYGALIIICMLIFYINFQLFRRPSRLISKLDSATKELARLEYNDERSGLPNLHYFTDMFNKNKSNKESRHVGGLLLIKIDNFKMLRSVFSSESLRHVYQDIASVLTTITRKSDLIAQVGEDSFVIYIDNFTSLNDVWICANKISKLLNKQLSFDDRIFQQHCLVGICLFGQDGTDPDHLLKRANIAIDVGVQSNSNINFFSHEMESQFLQMMELEMQLEKATAEEEFILHYQPQVDIETMQIKGFEALIRWQKQPNEVIYPNVFISAIERMGLINTIGYSIIKQACQAQAIFTNVLGRNVGMSINLSPSQFVDPNLFAVIKENILSIGSPPNCFTFEITESLFVDNSANVMDTLNKLRGFGVHIALDDFGTGYSSFNVLRTLPITELKIDKSFVDNVTLNPVDEGITTTIIKLAKDLNMKVVAEGIETTTQHEFMKTHNCNLGQGYLYSKPVSLDKALELLYQEREHRPHRLSVDPMPQSI</sequence>
<dbReference type="Proteomes" id="UP000663281">
    <property type="component" value="Chromosome"/>
</dbReference>
<dbReference type="InterPro" id="IPR050706">
    <property type="entry name" value="Cyclic-di-GMP_PDE-like"/>
</dbReference>
<feature type="transmembrane region" description="Helical" evidence="5">
    <location>
        <begin position="12"/>
        <end position="30"/>
    </location>
</feature>
<dbReference type="KEGG" id="scyp:JYB88_02330"/>
<dbReference type="PANTHER" id="PTHR33121">
    <property type="entry name" value="CYCLIC DI-GMP PHOSPHODIESTERASE PDEF"/>
    <property type="match status" value="1"/>
</dbReference>
<dbReference type="SMART" id="SM00267">
    <property type="entry name" value="GGDEF"/>
    <property type="match status" value="1"/>
</dbReference>
<dbReference type="InterPro" id="IPR042240">
    <property type="entry name" value="CHASE_sf"/>
</dbReference>
<dbReference type="SUPFAM" id="SSF55073">
    <property type="entry name" value="Nucleotide cyclase"/>
    <property type="match status" value="1"/>
</dbReference>